<dbReference type="OrthoDB" id="1467194at2"/>
<comment type="caution">
    <text evidence="2">The sequence shown here is derived from an EMBL/GenBank/DDBJ whole genome shotgun (WGS) entry which is preliminary data.</text>
</comment>
<feature type="transmembrane region" description="Helical" evidence="1">
    <location>
        <begin position="101"/>
        <end position="120"/>
    </location>
</feature>
<reference evidence="2 3" key="1">
    <citation type="submission" date="2019-09" db="EMBL/GenBank/DDBJ databases">
        <title>Genomes of family Cryomorphaceae.</title>
        <authorList>
            <person name="Bowman J.P."/>
        </authorList>
    </citation>
    <scope>NUCLEOTIDE SEQUENCE [LARGE SCALE GENOMIC DNA]</scope>
    <source>
        <strain evidence="2 3">LMG 25704</strain>
    </source>
</reference>
<evidence type="ECO:0008006" key="4">
    <source>
        <dbReference type="Google" id="ProtNLM"/>
    </source>
</evidence>
<feature type="transmembrane region" description="Helical" evidence="1">
    <location>
        <begin position="227"/>
        <end position="247"/>
    </location>
</feature>
<dbReference type="EMBL" id="WBVO01000001">
    <property type="protein sequence ID" value="KAB2814663.1"/>
    <property type="molecule type" value="Genomic_DNA"/>
</dbReference>
<keyword evidence="1" id="KW-0812">Transmembrane</keyword>
<dbReference type="RefSeq" id="WP_151666242.1">
    <property type="nucleotide sequence ID" value="NZ_WBVO01000001.1"/>
</dbReference>
<dbReference type="AlphaFoldDB" id="A0A6N6RM67"/>
<protein>
    <recommendedName>
        <fullName evidence="4">Glycosyltransferase RgtA/B/C/D-like domain-containing protein</fullName>
    </recommendedName>
</protein>
<accession>A0A6N6RM67</accession>
<feature type="transmembrane region" description="Helical" evidence="1">
    <location>
        <begin position="181"/>
        <end position="199"/>
    </location>
</feature>
<evidence type="ECO:0000313" key="3">
    <source>
        <dbReference type="Proteomes" id="UP000468650"/>
    </source>
</evidence>
<evidence type="ECO:0000256" key="1">
    <source>
        <dbReference type="SAM" id="Phobius"/>
    </source>
</evidence>
<keyword evidence="1" id="KW-0472">Membrane</keyword>
<name>A0A6N6RM67_9FLAO</name>
<keyword evidence="1" id="KW-1133">Transmembrane helix</keyword>
<feature type="transmembrane region" description="Helical" evidence="1">
    <location>
        <begin position="144"/>
        <end position="174"/>
    </location>
</feature>
<feature type="transmembrane region" description="Helical" evidence="1">
    <location>
        <begin position="7"/>
        <end position="26"/>
    </location>
</feature>
<keyword evidence="3" id="KW-1185">Reference proteome</keyword>
<dbReference type="Proteomes" id="UP000468650">
    <property type="component" value="Unassembled WGS sequence"/>
</dbReference>
<feature type="transmembrane region" description="Helical" evidence="1">
    <location>
        <begin position="282"/>
        <end position="298"/>
    </location>
</feature>
<feature type="transmembrane region" description="Helical" evidence="1">
    <location>
        <begin position="259"/>
        <end position="276"/>
    </location>
</feature>
<proteinExistence type="predicted"/>
<sequence>MKAYARIYIYIVAVWIALILALKPWYGVEEDSYTAAHTAYLAYESDTYQLSRLPGHPIFEYALRYTWSVRDIFWPFLIGIGLFVSAIFTKRVFEKYCDDKFKGILLAGLFLTPATAIALGETMEYTLALGTLTMSWYYGDSKRWFLAALLLAISAGLRLPNLVFGLPLFFMIWLGRDWKQAVAFAISSFLLTGLFYYPVWNEYGLAFFDTYDLLYPPLLKVLYKGTVGTWGILGSFGLLIAIAGLNIKNAIKWLREPSQFPYAIALAFSLGLFLFLPEKSVFLLPFTILLGATVLRFSKKAFAYIGFGLMLINPLFLGTDLVDDLRGIPESRADVVVSAGSQQMGIQLFLPNPQLKAENKVETTLFLASEIGQIQEPTLVITGWWFPFLQMHYLENENPKLPEGVEFVYYADAETIQKAISEGKSILFTPEAEVYNEQRYGHDLVSRYGNPLLKAYP</sequence>
<evidence type="ECO:0000313" key="2">
    <source>
        <dbReference type="EMBL" id="KAB2814663.1"/>
    </source>
</evidence>
<feature type="transmembrane region" description="Helical" evidence="1">
    <location>
        <begin position="72"/>
        <end position="89"/>
    </location>
</feature>
<organism evidence="2 3">
    <name type="scientific">Phaeocystidibacter luteus</name>
    <dbReference type="NCBI Taxonomy" id="911197"/>
    <lineage>
        <taxon>Bacteria</taxon>
        <taxon>Pseudomonadati</taxon>
        <taxon>Bacteroidota</taxon>
        <taxon>Flavobacteriia</taxon>
        <taxon>Flavobacteriales</taxon>
        <taxon>Phaeocystidibacteraceae</taxon>
        <taxon>Phaeocystidibacter</taxon>
    </lineage>
</organism>
<gene>
    <name evidence="2" type="ORF">F8C67_02665</name>
</gene>